<accession>A0A7I4Y103</accession>
<evidence type="ECO:0000313" key="3">
    <source>
        <dbReference type="WBParaSite" id="HCON_00037050-00001"/>
    </source>
</evidence>
<name>A0A7I4Y103_HAECO</name>
<reference evidence="3" key="1">
    <citation type="submission" date="2020-12" db="UniProtKB">
        <authorList>
            <consortium name="WormBaseParasite"/>
        </authorList>
    </citation>
    <scope>IDENTIFICATION</scope>
    <source>
        <strain evidence="3">MHco3</strain>
    </source>
</reference>
<dbReference type="OrthoDB" id="5858785at2759"/>
<feature type="chain" id="PRO_5029570197" evidence="1">
    <location>
        <begin position="16"/>
        <end position="387"/>
    </location>
</feature>
<evidence type="ECO:0000313" key="2">
    <source>
        <dbReference type="Proteomes" id="UP000025227"/>
    </source>
</evidence>
<organism evidence="2 3">
    <name type="scientific">Haemonchus contortus</name>
    <name type="common">Barber pole worm</name>
    <dbReference type="NCBI Taxonomy" id="6289"/>
    <lineage>
        <taxon>Eukaryota</taxon>
        <taxon>Metazoa</taxon>
        <taxon>Ecdysozoa</taxon>
        <taxon>Nematoda</taxon>
        <taxon>Chromadorea</taxon>
        <taxon>Rhabditida</taxon>
        <taxon>Rhabditina</taxon>
        <taxon>Rhabditomorpha</taxon>
        <taxon>Strongyloidea</taxon>
        <taxon>Trichostrongylidae</taxon>
        <taxon>Haemonchus</taxon>
    </lineage>
</organism>
<dbReference type="AlphaFoldDB" id="A0A7I4Y103"/>
<dbReference type="Proteomes" id="UP000025227">
    <property type="component" value="Unplaced"/>
</dbReference>
<evidence type="ECO:0000256" key="1">
    <source>
        <dbReference type="SAM" id="SignalP"/>
    </source>
</evidence>
<keyword evidence="2" id="KW-1185">Reference proteome</keyword>
<feature type="signal peptide" evidence="1">
    <location>
        <begin position="1"/>
        <end position="15"/>
    </location>
</feature>
<protein>
    <submittedName>
        <fullName evidence="3">C2 tensin-type domain-containing protein</fullName>
    </submittedName>
</protein>
<proteinExistence type="predicted"/>
<keyword evidence="1" id="KW-0732">Signal</keyword>
<dbReference type="WBParaSite" id="HCON_00037050-00001">
    <property type="protein sequence ID" value="HCON_00037050-00001"/>
    <property type="gene ID" value="HCON_00037050"/>
</dbReference>
<sequence>MLAALVFAVISSGYGTIVEDFKDKGIQYEEFGRARLMLERERCFPRRLALTKYVNSLVEDEVSDVDGLILRTKLQNTFANVCNNFNLSTVVPHVPDGTESFQQASGYLERFRLIWTTRKFDNDLRTLFLHNKITPAFFSLIDEQWYDDDLEVSEFAAAAIVFPKSCNIAELTISVLLCSNFEDSAQQGVLYAIAHAGQFMPENKAFVFYEVPEYVVVVEEEGEIIPVDFDTCHVMNGSFFLCMERAHGECDVNTMDSCDIFALSTATNLTFVRTLGTGKIVATNQPEVNINGTMVKASSPIFTHHLSCEMEETEDDDTRLVTYSKVVQVENEISFPSMSHSAQDAVHASHLAVRLYRLTRKGIPLLSDQPGKASVWDDVRDFFFHLI</sequence>
<dbReference type="OMA" id="EEVYAYY"/>